<dbReference type="EMBL" id="DTHG01000102">
    <property type="protein sequence ID" value="HGW92561.1"/>
    <property type="molecule type" value="Genomic_DNA"/>
</dbReference>
<feature type="domain" description="YvlB/LiaX N-terminal" evidence="1">
    <location>
        <begin position="2"/>
        <end position="29"/>
    </location>
</feature>
<dbReference type="Pfam" id="PF22746">
    <property type="entry name" value="SHOCT-like_DUF2089-C"/>
    <property type="match status" value="1"/>
</dbReference>
<evidence type="ECO:0000259" key="1">
    <source>
        <dbReference type="Pfam" id="PF22746"/>
    </source>
</evidence>
<dbReference type="AlphaFoldDB" id="A0A7C4Y687"/>
<evidence type="ECO:0000313" key="2">
    <source>
        <dbReference type="EMBL" id="HGW92561.1"/>
    </source>
</evidence>
<accession>A0A7C4Y687</accession>
<sequence length="200" mass="22528">MNEKLKVLKMLEEGKITAEEAEKLLNAINMEKHIRVGSGRLGNLPQEISRLKVNLKAGNLIISEDDLTEVKYNGFIDWEKEEDDLIFHISYADVKIKKKKGVKLILNNHFGNSEVTTSSDMEGLIRLGNLVLNILNPVNLTIENSFGNVDINYFTIPDAEFFIDNHFGSFKNDFKDAKGSKVVRIKNRFGSVSINKKTGG</sequence>
<dbReference type="InterPro" id="IPR053959">
    <property type="entry name" value="YvlB/LiaX_N"/>
</dbReference>
<gene>
    <name evidence="2" type="ORF">ENV67_08515</name>
</gene>
<comment type="caution">
    <text evidence="2">The sequence shown here is derived from an EMBL/GenBank/DDBJ whole genome shotgun (WGS) entry which is preliminary data.</text>
</comment>
<protein>
    <recommendedName>
        <fullName evidence="1">YvlB/LiaX N-terminal domain-containing protein</fullName>
    </recommendedName>
</protein>
<proteinExistence type="predicted"/>
<reference evidence="2" key="1">
    <citation type="journal article" date="2020" name="mSystems">
        <title>Genome- and Community-Level Interaction Insights into Carbon Utilization and Element Cycling Functions of Hydrothermarchaeota in Hydrothermal Sediment.</title>
        <authorList>
            <person name="Zhou Z."/>
            <person name="Liu Y."/>
            <person name="Xu W."/>
            <person name="Pan J."/>
            <person name="Luo Z.H."/>
            <person name="Li M."/>
        </authorList>
    </citation>
    <scope>NUCLEOTIDE SEQUENCE [LARGE SCALE GENOMIC DNA]</scope>
    <source>
        <strain evidence="2">SpSt-780</strain>
    </source>
</reference>
<name>A0A7C4Y687_UNCW3</name>
<organism evidence="2">
    <name type="scientific">candidate division WOR-3 bacterium</name>
    <dbReference type="NCBI Taxonomy" id="2052148"/>
    <lineage>
        <taxon>Bacteria</taxon>
        <taxon>Bacteria division WOR-3</taxon>
    </lineage>
</organism>